<proteinExistence type="predicted"/>
<evidence type="ECO:0000313" key="2">
    <source>
        <dbReference type="Proteomes" id="UP000631114"/>
    </source>
</evidence>
<comment type="caution">
    <text evidence="1">The sequence shown here is derived from an EMBL/GenBank/DDBJ whole genome shotgun (WGS) entry which is preliminary data.</text>
</comment>
<dbReference type="EMBL" id="JADFTS010000006">
    <property type="protein sequence ID" value="KAF9602471.1"/>
    <property type="molecule type" value="Genomic_DNA"/>
</dbReference>
<sequence>MMAKITVHRATTKIVTCGVWDNFKSGWESLLLFVRKNILNGSKEVAFAAINYLQTTALSHSLKKVLSGLAVCKDNPPVEFGYDLWDILLHFAAGKSLVGVSTTCRIYGIIRNERAKSLFKGAGANIFCAVASVGVGA</sequence>
<organism evidence="1 2">
    <name type="scientific">Coptis chinensis</name>
    <dbReference type="NCBI Taxonomy" id="261450"/>
    <lineage>
        <taxon>Eukaryota</taxon>
        <taxon>Viridiplantae</taxon>
        <taxon>Streptophyta</taxon>
        <taxon>Embryophyta</taxon>
        <taxon>Tracheophyta</taxon>
        <taxon>Spermatophyta</taxon>
        <taxon>Magnoliopsida</taxon>
        <taxon>Ranunculales</taxon>
        <taxon>Ranunculaceae</taxon>
        <taxon>Coptidoideae</taxon>
        <taxon>Coptis</taxon>
    </lineage>
</organism>
<gene>
    <name evidence="1" type="ORF">IFM89_028022</name>
</gene>
<reference evidence="1 2" key="1">
    <citation type="submission" date="2020-10" db="EMBL/GenBank/DDBJ databases">
        <title>The Coptis chinensis genome and diversification of protoberbering-type alkaloids.</title>
        <authorList>
            <person name="Wang B."/>
            <person name="Shu S."/>
            <person name="Song C."/>
            <person name="Liu Y."/>
        </authorList>
    </citation>
    <scope>NUCLEOTIDE SEQUENCE [LARGE SCALE GENOMIC DNA]</scope>
    <source>
        <strain evidence="1">HL-2020</strain>
        <tissue evidence="1">Leaf</tissue>
    </source>
</reference>
<keyword evidence="2" id="KW-1185">Reference proteome</keyword>
<dbReference type="Proteomes" id="UP000631114">
    <property type="component" value="Unassembled WGS sequence"/>
</dbReference>
<protein>
    <submittedName>
        <fullName evidence="1">Uncharacterized protein</fullName>
    </submittedName>
</protein>
<dbReference type="AlphaFoldDB" id="A0A835LWY0"/>
<name>A0A835LWY0_9MAGN</name>
<evidence type="ECO:0000313" key="1">
    <source>
        <dbReference type="EMBL" id="KAF9602471.1"/>
    </source>
</evidence>
<dbReference type="OrthoDB" id="294853at2759"/>
<accession>A0A835LWY0</accession>